<name>A0A835PQT6_VANPL</name>
<keyword evidence="2" id="KW-1185">Reference proteome</keyword>
<dbReference type="OrthoDB" id="185373at2759"/>
<dbReference type="EMBL" id="JADCNL010000012">
    <property type="protein sequence ID" value="KAG0458525.1"/>
    <property type="molecule type" value="Genomic_DNA"/>
</dbReference>
<accession>A0A835PQT6</accession>
<dbReference type="AlphaFoldDB" id="A0A835PQT6"/>
<dbReference type="Proteomes" id="UP000636800">
    <property type="component" value="Chromosome 12"/>
</dbReference>
<reference evidence="1 2" key="1">
    <citation type="journal article" date="2020" name="Nat. Food">
        <title>A phased Vanilla planifolia genome enables genetic improvement of flavour and production.</title>
        <authorList>
            <person name="Hasing T."/>
            <person name="Tang H."/>
            <person name="Brym M."/>
            <person name="Khazi F."/>
            <person name="Huang T."/>
            <person name="Chambers A.H."/>
        </authorList>
    </citation>
    <scope>NUCLEOTIDE SEQUENCE [LARGE SCALE GENOMIC DNA]</scope>
    <source>
        <tissue evidence="1">Leaf</tissue>
    </source>
</reference>
<evidence type="ECO:0000313" key="1">
    <source>
        <dbReference type="EMBL" id="KAG0458525.1"/>
    </source>
</evidence>
<protein>
    <submittedName>
        <fullName evidence="1">Uncharacterized protein</fullName>
    </submittedName>
</protein>
<evidence type="ECO:0000313" key="2">
    <source>
        <dbReference type="Proteomes" id="UP000636800"/>
    </source>
</evidence>
<organism evidence="1 2">
    <name type="scientific">Vanilla planifolia</name>
    <name type="common">Vanilla</name>
    <dbReference type="NCBI Taxonomy" id="51239"/>
    <lineage>
        <taxon>Eukaryota</taxon>
        <taxon>Viridiplantae</taxon>
        <taxon>Streptophyta</taxon>
        <taxon>Embryophyta</taxon>
        <taxon>Tracheophyta</taxon>
        <taxon>Spermatophyta</taxon>
        <taxon>Magnoliopsida</taxon>
        <taxon>Liliopsida</taxon>
        <taxon>Asparagales</taxon>
        <taxon>Orchidaceae</taxon>
        <taxon>Vanilloideae</taxon>
        <taxon>Vanilleae</taxon>
        <taxon>Vanilla</taxon>
    </lineage>
</organism>
<sequence>MARSNILRPTAPTTGWLMRKLDNMAAETGKMRRTRMDMKVEGSERRIRIVSSKFPMRSWEEWANIRKIW</sequence>
<comment type="caution">
    <text evidence="1">The sequence shown here is derived from an EMBL/GenBank/DDBJ whole genome shotgun (WGS) entry which is preliminary data.</text>
</comment>
<proteinExistence type="predicted"/>
<gene>
    <name evidence="1" type="ORF">HPP92_023682</name>
</gene>